<feature type="domain" description="Major facilitator superfamily (MFS) profile" evidence="11">
    <location>
        <begin position="24"/>
        <end position="507"/>
    </location>
</feature>
<dbReference type="InterPro" id="IPR004738">
    <property type="entry name" value="Phos_permease"/>
</dbReference>
<dbReference type="InterPro" id="IPR005829">
    <property type="entry name" value="Sugar_transporter_CS"/>
</dbReference>
<evidence type="ECO:0000256" key="3">
    <source>
        <dbReference type="ARBA" id="ARBA00022592"/>
    </source>
</evidence>
<keyword evidence="3" id="KW-0592">Phosphate transport</keyword>
<feature type="transmembrane region" description="Helical" evidence="10">
    <location>
        <begin position="25"/>
        <end position="49"/>
    </location>
</feature>
<feature type="transmembrane region" description="Helical" evidence="10">
    <location>
        <begin position="69"/>
        <end position="88"/>
    </location>
</feature>
<dbReference type="Pfam" id="PF00083">
    <property type="entry name" value="Sugar_tr"/>
    <property type="match status" value="1"/>
</dbReference>
<evidence type="ECO:0000256" key="4">
    <source>
        <dbReference type="ARBA" id="ARBA00022692"/>
    </source>
</evidence>
<comment type="subcellular location">
    <subcellularLocation>
        <location evidence="1">Membrane</location>
        <topology evidence="1">Multi-pass membrane protein</topology>
    </subcellularLocation>
</comment>
<keyword evidence="7 10" id="KW-0472">Membrane</keyword>
<feature type="transmembrane region" description="Helical" evidence="10">
    <location>
        <begin position="125"/>
        <end position="143"/>
    </location>
</feature>
<dbReference type="EMBL" id="LWDX02050257">
    <property type="protein sequence ID" value="OEL20578.1"/>
    <property type="molecule type" value="Genomic_DNA"/>
</dbReference>
<evidence type="ECO:0000256" key="8">
    <source>
        <dbReference type="ARBA" id="ARBA00032043"/>
    </source>
</evidence>
<feature type="transmembrane region" description="Helical" evidence="10">
    <location>
        <begin position="347"/>
        <end position="368"/>
    </location>
</feature>
<sequence>MALEKLQVLHALDVAGTQRYHVRAVVIAGMGFFADAYDLFCITLVTKLLGRIYYHVPGREAPGTLPPRLEAAINGVTFCGMIVGQLLFGCLGDRFGRKRFYGKTIMLMIMGSFLSGLSFGNSVDGVMATLCLFRFWLGVGIGGDYPLSATIMAEYANKRTRGSFVAAVFAMEGFGVLAGCIVTLVVSATFQARFDAPAFQEDAVASTPKQADYVWRIILMVGAIPACFTYHWRMRMPETARYTALVARDADKAARDMSKVLEVDITGEPDKVKSLTRDRDYGVFSRRFARRHGVHLLGAAACWFVLDFVFYSQNILQGEIFSDVKWIPEAHTMSAVEEAYRVGRAHAIIALCGTLPGYWFTIAFIDVVGRKHIQFLGFAIMMGFMIVIAAFYDNLTSPGRRIWLVVMYTFTFFFANFGPNSTTFIVPAEIFPAHLRATCHGISSAAGKVGAIVGTFGFMYAAQKKDGSEATETGYPSGIGVRASLFVLGASNVLGILFTCLLPEPKGRSLEEVSGDGDESLTLNRDDADVDVGESQILPL</sequence>
<evidence type="ECO:0000256" key="7">
    <source>
        <dbReference type="ARBA" id="ARBA00023136"/>
    </source>
</evidence>
<dbReference type="InterPro" id="IPR020846">
    <property type="entry name" value="MFS_dom"/>
</dbReference>
<feature type="transmembrane region" description="Helical" evidence="10">
    <location>
        <begin position="213"/>
        <end position="232"/>
    </location>
</feature>
<dbReference type="GO" id="GO:0016020">
    <property type="term" value="C:membrane"/>
    <property type="evidence" value="ECO:0007669"/>
    <property type="project" value="UniProtKB-SubCell"/>
</dbReference>
<feature type="transmembrane region" description="Helical" evidence="10">
    <location>
        <begin position="294"/>
        <end position="312"/>
    </location>
</feature>
<evidence type="ECO:0000313" key="12">
    <source>
        <dbReference type="EMBL" id="OEL20578.1"/>
    </source>
</evidence>
<feature type="transmembrane region" description="Helical" evidence="10">
    <location>
        <begin position="401"/>
        <end position="418"/>
    </location>
</feature>
<feature type="transmembrane region" description="Helical" evidence="10">
    <location>
        <begin position="100"/>
        <end position="119"/>
    </location>
</feature>
<feature type="transmembrane region" description="Helical" evidence="10">
    <location>
        <begin position="375"/>
        <end position="395"/>
    </location>
</feature>
<evidence type="ECO:0000313" key="13">
    <source>
        <dbReference type="Proteomes" id="UP000095767"/>
    </source>
</evidence>
<accession>A0A1E5V646</accession>
<comment type="similarity">
    <text evidence="9">Belongs to the major facilitator superfamily. Phosphate:H(+) symporter (TC 2.A.1.9) family.</text>
</comment>
<dbReference type="SUPFAM" id="SSF103473">
    <property type="entry name" value="MFS general substrate transporter"/>
    <property type="match status" value="1"/>
</dbReference>
<evidence type="ECO:0000256" key="2">
    <source>
        <dbReference type="ARBA" id="ARBA00022448"/>
    </source>
</evidence>
<evidence type="ECO:0000256" key="6">
    <source>
        <dbReference type="ARBA" id="ARBA00022989"/>
    </source>
</evidence>
<dbReference type="OrthoDB" id="433512at2759"/>
<dbReference type="CDD" id="cd17364">
    <property type="entry name" value="MFS_PhT"/>
    <property type="match status" value="1"/>
</dbReference>
<comment type="caution">
    <text evidence="12">The sequence shown here is derived from an EMBL/GenBank/DDBJ whole genome shotgun (WGS) entry which is preliminary data.</text>
</comment>
<keyword evidence="2" id="KW-0813">Transport</keyword>
<feature type="transmembrane region" description="Helical" evidence="10">
    <location>
        <begin position="164"/>
        <end position="193"/>
    </location>
</feature>
<keyword evidence="4 10" id="KW-0812">Transmembrane</keyword>
<dbReference type="Gene3D" id="1.20.1250.20">
    <property type="entry name" value="MFS general substrate transporter like domains"/>
    <property type="match status" value="1"/>
</dbReference>
<evidence type="ECO:0000256" key="5">
    <source>
        <dbReference type="ARBA" id="ARBA00022847"/>
    </source>
</evidence>
<name>A0A1E5V646_9POAL</name>
<keyword evidence="6 10" id="KW-1133">Transmembrane helix</keyword>
<organism evidence="12 13">
    <name type="scientific">Dichanthelium oligosanthes</name>
    <dbReference type="NCBI Taxonomy" id="888268"/>
    <lineage>
        <taxon>Eukaryota</taxon>
        <taxon>Viridiplantae</taxon>
        <taxon>Streptophyta</taxon>
        <taxon>Embryophyta</taxon>
        <taxon>Tracheophyta</taxon>
        <taxon>Spermatophyta</taxon>
        <taxon>Magnoliopsida</taxon>
        <taxon>Liliopsida</taxon>
        <taxon>Poales</taxon>
        <taxon>Poaceae</taxon>
        <taxon>PACMAD clade</taxon>
        <taxon>Panicoideae</taxon>
        <taxon>Panicodae</taxon>
        <taxon>Paniceae</taxon>
        <taxon>Dichantheliinae</taxon>
        <taxon>Dichanthelium</taxon>
    </lineage>
</organism>
<dbReference type="Proteomes" id="UP000095767">
    <property type="component" value="Unassembled WGS sequence"/>
</dbReference>
<reference evidence="12 13" key="1">
    <citation type="submission" date="2016-09" db="EMBL/GenBank/DDBJ databases">
        <title>The draft genome of Dichanthelium oligosanthes: A C3 panicoid grass species.</title>
        <authorList>
            <person name="Studer A.J."/>
            <person name="Schnable J.C."/>
            <person name="Brutnell T.P."/>
        </authorList>
    </citation>
    <scope>NUCLEOTIDE SEQUENCE [LARGE SCALE GENOMIC DNA]</scope>
    <source>
        <strain evidence="13">cv. Kellogg 1175</strain>
        <tissue evidence="12">Leaf</tissue>
    </source>
</reference>
<dbReference type="PROSITE" id="PS50850">
    <property type="entry name" value="MFS"/>
    <property type="match status" value="1"/>
</dbReference>
<proteinExistence type="inferred from homology"/>
<dbReference type="PANTHER" id="PTHR24064">
    <property type="entry name" value="SOLUTE CARRIER FAMILY 22 MEMBER"/>
    <property type="match status" value="1"/>
</dbReference>
<evidence type="ECO:0000256" key="9">
    <source>
        <dbReference type="ARBA" id="ARBA00044504"/>
    </source>
</evidence>
<dbReference type="InterPro" id="IPR036259">
    <property type="entry name" value="MFS_trans_sf"/>
</dbReference>
<dbReference type="GO" id="GO:0005315">
    <property type="term" value="F:phosphate transmembrane transporter activity"/>
    <property type="evidence" value="ECO:0007669"/>
    <property type="project" value="InterPro"/>
</dbReference>
<dbReference type="GO" id="GO:0015293">
    <property type="term" value="F:symporter activity"/>
    <property type="evidence" value="ECO:0007669"/>
    <property type="project" value="UniProtKB-KW"/>
</dbReference>
<gene>
    <name evidence="12" type="ORF">BAE44_0018402</name>
</gene>
<evidence type="ECO:0000256" key="1">
    <source>
        <dbReference type="ARBA" id="ARBA00004141"/>
    </source>
</evidence>
<dbReference type="GO" id="GO:0006817">
    <property type="term" value="P:phosphate ion transport"/>
    <property type="evidence" value="ECO:0007669"/>
    <property type="project" value="UniProtKB-KW"/>
</dbReference>
<feature type="transmembrane region" description="Helical" evidence="10">
    <location>
        <begin position="481"/>
        <end position="502"/>
    </location>
</feature>
<evidence type="ECO:0000256" key="10">
    <source>
        <dbReference type="SAM" id="Phobius"/>
    </source>
</evidence>
<dbReference type="FunFam" id="1.20.1250.20:FF:000175">
    <property type="entry name" value="Inorganic phosphate transporter 1-6"/>
    <property type="match status" value="1"/>
</dbReference>
<dbReference type="AlphaFoldDB" id="A0A1E5V646"/>
<protein>
    <recommendedName>
        <fullName evidence="8">H(+)/Pi cotransporter</fullName>
    </recommendedName>
</protein>
<dbReference type="InterPro" id="IPR005828">
    <property type="entry name" value="MFS_sugar_transport-like"/>
</dbReference>
<dbReference type="STRING" id="888268.A0A1E5V646"/>
<keyword evidence="13" id="KW-1185">Reference proteome</keyword>
<dbReference type="NCBIfam" id="TIGR00887">
    <property type="entry name" value="2A0109"/>
    <property type="match status" value="1"/>
</dbReference>
<dbReference type="PROSITE" id="PS00216">
    <property type="entry name" value="SUGAR_TRANSPORT_1"/>
    <property type="match status" value="1"/>
</dbReference>
<evidence type="ECO:0000259" key="11">
    <source>
        <dbReference type="PROSITE" id="PS50850"/>
    </source>
</evidence>
<feature type="transmembrane region" description="Helical" evidence="10">
    <location>
        <begin position="439"/>
        <end position="461"/>
    </location>
</feature>
<keyword evidence="5" id="KW-0769">Symport</keyword>